<name>A0ABQ6KCZ2_9MICO</name>
<dbReference type="InterPro" id="IPR004378">
    <property type="entry name" value="F420H2_quin_Rdtase"/>
</dbReference>
<comment type="catalytic activity">
    <reaction evidence="2">
        <text>oxidized coenzyme F420-(gamma-L-Glu)(n) + a quinol + H(+) = reduced coenzyme F420-(gamma-L-Glu)(n) + a quinone</text>
        <dbReference type="Rhea" id="RHEA:39663"/>
        <dbReference type="Rhea" id="RHEA-COMP:12939"/>
        <dbReference type="Rhea" id="RHEA-COMP:14378"/>
        <dbReference type="ChEBI" id="CHEBI:15378"/>
        <dbReference type="ChEBI" id="CHEBI:24646"/>
        <dbReference type="ChEBI" id="CHEBI:132124"/>
        <dbReference type="ChEBI" id="CHEBI:133980"/>
        <dbReference type="ChEBI" id="CHEBI:139511"/>
    </reaction>
</comment>
<dbReference type="NCBIfam" id="TIGR00026">
    <property type="entry name" value="hi_GC_TIGR00026"/>
    <property type="match status" value="1"/>
</dbReference>
<comment type="caution">
    <text evidence="3">The sequence shown here is derived from an EMBL/GenBank/DDBJ whole genome shotgun (WGS) entry which is preliminary data.</text>
</comment>
<organism evidence="3 4">
    <name type="scientific">Pseudolysinimonas kribbensis</name>
    <dbReference type="NCBI Taxonomy" id="433641"/>
    <lineage>
        <taxon>Bacteria</taxon>
        <taxon>Bacillati</taxon>
        <taxon>Actinomycetota</taxon>
        <taxon>Actinomycetes</taxon>
        <taxon>Micrococcales</taxon>
        <taxon>Microbacteriaceae</taxon>
        <taxon>Pseudolysinimonas</taxon>
    </lineage>
</organism>
<evidence type="ECO:0000256" key="1">
    <source>
        <dbReference type="ARBA" id="ARBA00008710"/>
    </source>
</evidence>
<protein>
    <recommendedName>
        <fullName evidence="5">Nitroreductase family deazaflavin-dependent oxidoreductase</fullName>
    </recommendedName>
</protein>
<comment type="similarity">
    <text evidence="1">Belongs to the F420H(2)-dependent quinone reductase family.</text>
</comment>
<dbReference type="Gene3D" id="2.30.110.10">
    <property type="entry name" value="Electron Transport, Fmn-binding Protein, Chain A"/>
    <property type="match status" value="1"/>
</dbReference>
<dbReference type="Proteomes" id="UP001157034">
    <property type="component" value="Unassembled WGS sequence"/>
</dbReference>
<dbReference type="Pfam" id="PF04075">
    <property type="entry name" value="F420H2_quin_red"/>
    <property type="match status" value="1"/>
</dbReference>
<dbReference type="PANTHER" id="PTHR39428">
    <property type="entry name" value="F420H(2)-DEPENDENT QUINONE REDUCTASE RV1261C"/>
    <property type="match status" value="1"/>
</dbReference>
<evidence type="ECO:0000313" key="4">
    <source>
        <dbReference type="Proteomes" id="UP001157034"/>
    </source>
</evidence>
<gene>
    <name evidence="3" type="ORF">GCM10025881_32760</name>
</gene>
<dbReference type="SUPFAM" id="SSF50475">
    <property type="entry name" value="FMN-binding split barrel"/>
    <property type="match status" value="1"/>
</dbReference>
<evidence type="ECO:0000256" key="2">
    <source>
        <dbReference type="ARBA" id="ARBA00049106"/>
    </source>
</evidence>
<evidence type="ECO:0008006" key="5">
    <source>
        <dbReference type="Google" id="ProtNLM"/>
    </source>
</evidence>
<reference evidence="4" key="1">
    <citation type="journal article" date="2019" name="Int. J. Syst. Evol. Microbiol.">
        <title>The Global Catalogue of Microorganisms (GCM) 10K type strain sequencing project: providing services to taxonomists for standard genome sequencing and annotation.</title>
        <authorList>
            <consortium name="The Broad Institute Genomics Platform"/>
            <consortium name="The Broad Institute Genome Sequencing Center for Infectious Disease"/>
            <person name="Wu L."/>
            <person name="Ma J."/>
        </authorList>
    </citation>
    <scope>NUCLEOTIDE SEQUENCE [LARGE SCALE GENOMIC DNA]</scope>
    <source>
        <strain evidence="4">NBRC 108894</strain>
    </source>
</reference>
<sequence length="128" mass="14249">MIEQFRAGGEVEGMHRDRLLLLTTTGRRSGAPRTTPMMRLHVRGTSYVVASANGAADDPAWLRDLEADPHAHVEEDEREYDATARVLRGSARSAAWSAIVEQAPFFAEHQDRVDREIPVVELINRSGV</sequence>
<proteinExistence type="inferred from homology"/>
<keyword evidence="4" id="KW-1185">Reference proteome</keyword>
<accession>A0ABQ6KCZ2</accession>
<dbReference type="PANTHER" id="PTHR39428:SF1">
    <property type="entry name" value="F420H(2)-DEPENDENT QUINONE REDUCTASE RV1261C"/>
    <property type="match status" value="1"/>
</dbReference>
<dbReference type="EMBL" id="BSVB01000001">
    <property type="protein sequence ID" value="GMA96452.1"/>
    <property type="molecule type" value="Genomic_DNA"/>
</dbReference>
<evidence type="ECO:0000313" key="3">
    <source>
        <dbReference type="EMBL" id="GMA96452.1"/>
    </source>
</evidence>
<dbReference type="InterPro" id="IPR012349">
    <property type="entry name" value="Split_barrel_FMN-bd"/>
</dbReference>